<protein>
    <submittedName>
        <fullName evidence="2">Uncharacterized protein</fullName>
    </submittedName>
</protein>
<dbReference type="HOGENOM" id="CLU_1740801_0_0_1"/>
<accession>A0A067PGU1</accession>
<organism evidence="2 3">
    <name type="scientific">Jaapia argillacea MUCL 33604</name>
    <dbReference type="NCBI Taxonomy" id="933084"/>
    <lineage>
        <taxon>Eukaryota</taxon>
        <taxon>Fungi</taxon>
        <taxon>Dikarya</taxon>
        <taxon>Basidiomycota</taxon>
        <taxon>Agaricomycotina</taxon>
        <taxon>Agaricomycetes</taxon>
        <taxon>Agaricomycetidae</taxon>
        <taxon>Jaapiales</taxon>
        <taxon>Jaapiaceae</taxon>
        <taxon>Jaapia</taxon>
    </lineage>
</organism>
<dbReference type="EMBL" id="KL197776">
    <property type="protein sequence ID" value="KDQ49696.1"/>
    <property type="molecule type" value="Genomic_DNA"/>
</dbReference>
<dbReference type="AlphaFoldDB" id="A0A067PGU1"/>
<evidence type="ECO:0000313" key="3">
    <source>
        <dbReference type="Proteomes" id="UP000027265"/>
    </source>
</evidence>
<sequence length="150" mass="16194">MVVNNCYGSSGSNMLQGFGIGSLPPLQCKPEPDHMENPGSVPPGSGSAGSGSGHGPGSDGSELDNGNFRKDGILCCSRGSHVASDNIDLFLVCFRWRHGDIVRLHLGFILTSSLMVGFTMNRGTLWQSQEIFSIHWERMGDVGRRLRDKS</sequence>
<keyword evidence="3" id="KW-1185">Reference proteome</keyword>
<dbReference type="InParanoid" id="A0A067PGU1"/>
<evidence type="ECO:0000256" key="1">
    <source>
        <dbReference type="SAM" id="MobiDB-lite"/>
    </source>
</evidence>
<proteinExistence type="predicted"/>
<evidence type="ECO:0000313" key="2">
    <source>
        <dbReference type="EMBL" id="KDQ49696.1"/>
    </source>
</evidence>
<dbReference type="Proteomes" id="UP000027265">
    <property type="component" value="Unassembled WGS sequence"/>
</dbReference>
<feature type="compositionally biased region" description="Gly residues" evidence="1">
    <location>
        <begin position="46"/>
        <end position="58"/>
    </location>
</feature>
<name>A0A067PGU1_9AGAM</name>
<reference evidence="3" key="1">
    <citation type="journal article" date="2014" name="Proc. Natl. Acad. Sci. U.S.A.">
        <title>Extensive sampling of basidiomycete genomes demonstrates inadequacy of the white-rot/brown-rot paradigm for wood decay fungi.</title>
        <authorList>
            <person name="Riley R."/>
            <person name="Salamov A.A."/>
            <person name="Brown D.W."/>
            <person name="Nagy L.G."/>
            <person name="Floudas D."/>
            <person name="Held B.W."/>
            <person name="Levasseur A."/>
            <person name="Lombard V."/>
            <person name="Morin E."/>
            <person name="Otillar R."/>
            <person name="Lindquist E.A."/>
            <person name="Sun H."/>
            <person name="LaButti K.M."/>
            <person name="Schmutz J."/>
            <person name="Jabbour D."/>
            <person name="Luo H."/>
            <person name="Baker S.E."/>
            <person name="Pisabarro A.G."/>
            <person name="Walton J.D."/>
            <person name="Blanchette R.A."/>
            <person name="Henrissat B."/>
            <person name="Martin F."/>
            <person name="Cullen D."/>
            <person name="Hibbett D.S."/>
            <person name="Grigoriev I.V."/>
        </authorList>
    </citation>
    <scope>NUCLEOTIDE SEQUENCE [LARGE SCALE GENOMIC DNA]</scope>
    <source>
        <strain evidence="3">MUCL 33604</strain>
    </source>
</reference>
<feature type="region of interest" description="Disordered" evidence="1">
    <location>
        <begin position="26"/>
        <end position="65"/>
    </location>
</feature>
<gene>
    <name evidence="2" type="ORF">JAAARDRAFT_713111</name>
</gene>